<accession>A0A7C3PHY8</accession>
<evidence type="ECO:0000313" key="1">
    <source>
        <dbReference type="EMBL" id="HFN00415.1"/>
    </source>
</evidence>
<comment type="caution">
    <text evidence="1">The sequence shown here is derived from an EMBL/GenBank/DDBJ whole genome shotgun (WGS) entry which is preliminary data.</text>
</comment>
<dbReference type="Pfam" id="PF14105">
    <property type="entry name" value="DUF4278"/>
    <property type="match status" value="1"/>
</dbReference>
<dbReference type="EMBL" id="DSRU01000321">
    <property type="protein sequence ID" value="HFN00415.1"/>
    <property type="molecule type" value="Genomic_DNA"/>
</dbReference>
<proteinExistence type="predicted"/>
<sequence length="61" mass="6863">MHLSYRGVQYDADPAAVETVQLPAAGKYRGLRFSFRAPGRQLPDHGTRRLSYRGASYEAHL</sequence>
<dbReference type="InterPro" id="IPR025458">
    <property type="entry name" value="DUF4278"/>
</dbReference>
<gene>
    <name evidence="1" type="ORF">ENR64_22240</name>
</gene>
<organism evidence="1">
    <name type="scientific">Oscillatoriales cyanobacterium SpSt-418</name>
    <dbReference type="NCBI Taxonomy" id="2282169"/>
    <lineage>
        <taxon>Bacteria</taxon>
        <taxon>Bacillati</taxon>
        <taxon>Cyanobacteriota</taxon>
        <taxon>Cyanophyceae</taxon>
        <taxon>Oscillatoriophycideae</taxon>
        <taxon>Oscillatoriales</taxon>
    </lineage>
</organism>
<reference evidence="1" key="1">
    <citation type="journal article" date="2020" name="mSystems">
        <title>Genome- and Community-Level Interaction Insights into Carbon Utilization and Element Cycling Functions of Hydrothermarchaeota in Hydrothermal Sediment.</title>
        <authorList>
            <person name="Zhou Z."/>
            <person name="Liu Y."/>
            <person name="Xu W."/>
            <person name="Pan J."/>
            <person name="Luo Z.H."/>
            <person name="Li M."/>
        </authorList>
    </citation>
    <scope>NUCLEOTIDE SEQUENCE [LARGE SCALE GENOMIC DNA]</scope>
    <source>
        <strain evidence="1">SpSt-418</strain>
    </source>
</reference>
<name>A0A7C3PHY8_9CYAN</name>
<protein>
    <submittedName>
        <fullName evidence="1">DUF4278 domain-containing protein</fullName>
    </submittedName>
</protein>
<dbReference type="AlphaFoldDB" id="A0A7C3PHY8"/>